<dbReference type="OrthoDB" id="9809784at2"/>
<keyword evidence="4" id="KW-0378">Hydrolase</keyword>
<dbReference type="SUPFAM" id="SSF55031">
    <property type="entry name" value="Bacterial exopeptidase dimerisation domain"/>
    <property type="match status" value="1"/>
</dbReference>
<keyword evidence="6" id="KW-0732">Signal</keyword>
<dbReference type="RefSeq" id="WP_100866713.1">
    <property type="nucleotide sequence ID" value="NZ_PHUF01000003.1"/>
</dbReference>
<evidence type="ECO:0000313" key="8">
    <source>
        <dbReference type="EMBL" id="PKB19213.1"/>
    </source>
</evidence>
<evidence type="ECO:0000259" key="7">
    <source>
        <dbReference type="Pfam" id="PF07687"/>
    </source>
</evidence>
<comment type="similarity">
    <text evidence="1">Belongs to the peptidase M20A family.</text>
</comment>
<evidence type="ECO:0000256" key="6">
    <source>
        <dbReference type="SAM" id="SignalP"/>
    </source>
</evidence>
<dbReference type="Pfam" id="PF07687">
    <property type="entry name" value="M20_dimer"/>
    <property type="match status" value="1"/>
</dbReference>
<feature type="chain" id="PRO_5014774081" evidence="6">
    <location>
        <begin position="22"/>
        <end position="470"/>
    </location>
</feature>
<accession>A0A2N0HJT7</accession>
<evidence type="ECO:0000313" key="9">
    <source>
        <dbReference type="Proteomes" id="UP000232587"/>
    </source>
</evidence>
<dbReference type="Gene3D" id="3.40.630.10">
    <property type="entry name" value="Zn peptidases"/>
    <property type="match status" value="1"/>
</dbReference>
<dbReference type="InterPro" id="IPR036264">
    <property type="entry name" value="Bact_exopeptidase_dim_dom"/>
</dbReference>
<dbReference type="SUPFAM" id="SSF53187">
    <property type="entry name" value="Zn-dependent exopeptidases"/>
    <property type="match status" value="1"/>
</dbReference>
<dbReference type="InterPro" id="IPR047177">
    <property type="entry name" value="Pept_M20A"/>
</dbReference>
<keyword evidence="5" id="KW-0862">Zinc</keyword>
<dbReference type="GO" id="GO:0051603">
    <property type="term" value="P:proteolysis involved in protein catabolic process"/>
    <property type="evidence" value="ECO:0007669"/>
    <property type="project" value="TreeGrafter"/>
</dbReference>
<evidence type="ECO:0000256" key="1">
    <source>
        <dbReference type="ARBA" id="ARBA00006247"/>
    </source>
</evidence>
<feature type="signal peptide" evidence="6">
    <location>
        <begin position="1"/>
        <end position="21"/>
    </location>
</feature>
<organism evidence="8 9">
    <name type="scientific">Novosphingobium kunmingense</name>
    <dbReference type="NCBI Taxonomy" id="1211806"/>
    <lineage>
        <taxon>Bacteria</taxon>
        <taxon>Pseudomonadati</taxon>
        <taxon>Pseudomonadota</taxon>
        <taxon>Alphaproteobacteria</taxon>
        <taxon>Sphingomonadales</taxon>
        <taxon>Sphingomonadaceae</taxon>
        <taxon>Novosphingobium</taxon>
    </lineage>
</organism>
<protein>
    <submittedName>
        <fullName evidence="8">Acetylornithine deacetylase/succinyl-diaminopimelate desuccinylase-like protein</fullName>
    </submittedName>
</protein>
<dbReference type="NCBIfam" id="NF006596">
    <property type="entry name" value="PRK09133.1"/>
    <property type="match status" value="1"/>
</dbReference>
<keyword evidence="3" id="KW-0479">Metal-binding</keyword>
<dbReference type="Gene3D" id="1.10.150.900">
    <property type="match status" value="1"/>
</dbReference>
<dbReference type="InterPro" id="IPR002933">
    <property type="entry name" value="Peptidase_M20"/>
</dbReference>
<dbReference type="GO" id="GO:0046872">
    <property type="term" value="F:metal ion binding"/>
    <property type="evidence" value="ECO:0007669"/>
    <property type="project" value="UniProtKB-KW"/>
</dbReference>
<dbReference type="GO" id="GO:0004180">
    <property type="term" value="F:carboxypeptidase activity"/>
    <property type="evidence" value="ECO:0007669"/>
    <property type="project" value="TreeGrafter"/>
</dbReference>
<name>A0A2N0HJT7_9SPHN</name>
<dbReference type="PROSITE" id="PS00758">
    <property type="entry name" value="ARGE_DAPE_CPG2_1"/>
    <property type="match status" value="1"/>
</dbReference>
<evidence type="ECO:0000256" key="4">
    <source>
        <dbReference type="ARBA" id="ARBA00022801"/>
    </source>
</evidence>
<gene>
    <name evidence="8" type="ORF">B0I00_1443</name>
</gene>
<dbReference type="PANTHER" id="PTHR45962">
    <property type="entry name" value="N-FATTY-ACYL-AMINO ACID SYNTHASE/HYDROLASE PM20D1"/>
    <property type="match status" value="1"/>
</dbReference>
<dbReference type="EMBL" id="PHUF01000003">
    <property type="protein sequence ID" value="PKB19213.1"/>
    <property type="molecule type" value="Genomic_DNA"/>
</dbReference>
<keyword evidence="2" id="KW-0645">Protease</keyword>
<evidence type="ECO:0000256" key="5">
    <source>
        <dbReference type="ARBA" id="ARBA00022833"/>
    </source>
</evidence>
<dbReference type="InterPro" id="IPR011650">
    <property type="entry name" value="Peptidase_M20_dimer"/>
</dbReference>
<dbReference type="InterPro" id="IPR001261">
    <property type="entry name" value="ArgE/DapE_CS"/>
</dbReference>
<dbReference type="Proteomes" id="UP000232587">
    <property type="component" value="Unassembled WGS sequence"/>
</dbReference>
<keyword evidence="9" id="KW-1185">Reference proteome</keyword>
<feature type="domain" description="Peptidase M20 dimerisation" evidence="7">
    <location>
        <begin position="220"/>
        <end position="367"/>
    </location>
</feature>
<dbReference type="PANTHER" id="PTHR45962:SF1">
    <property type="entry name" value="N-FATTY-ACYL-AMINO ACID SYNTHASE_HYDROLASE PM20D1"/>
    <property type="match status" value="1"/>
</dbReference>
<reference evidence="8 9" key="1">
    <citation type="submission" date="2017-11" db="EMBL/GenBank/DDBJ databases">
        <title>Genomic Encyclopedia of Type Strains, Phase III (KMG-III): the genomes of soil and plant-associated and newly described type strains.</title>
        <authorList>
            <person name="Whitman W."/>
        </authorList>
    </citation>
    <scope>NUCLEOTIDE SEQUENCE [LARGE SCALE GENOMIC DNA]</scope>
    <source>
        <strain evidence="8 9">CGMCC 1.12274</strain>
    </source>
</reference>
<comment type="caution">
    <text evidence="8">The sequence shown here is derived from an EMBL/GenBank/DDBJ whole genome shotgun (WGS) entry which is preliminary data.</text>
</comment>
<evidence type="ECO:0000256" key="3">
    <source>
        <dbReference type="ARBA" id="ARBA00022723"/>
    </source>
</evidence>
<dbReference type="Pfam" id="PF01546">
    <property type="entry name" value="Peptidase_M20"/>
    <property type="match status" value="1"/>
</dbReference>
<evidence type="ECO:0000256" key="2">
    <source>
        <dbReference type="ARBA" id="ARBA00022670"/>
    </source>
</evidence>
<dbReference type="AlphaFoldDB" id="A0A2N0HJT7"/>
<dbReference type="Gene3D" id="3.30.70.360">
    <property type="match status" value="1"/>
</dbReference>
<proteinExistence type="inferred from homology"/>
<sequence>MKNSLVAATAALIAASPSAQAQTAPLRPDQAEFRGLYKELVETNTALSEGSCTLAAERMAARLKAAGMKDDQLHLLVAPEAPRDGSLVAVYPGTSKTLKPILLLAHIDVVEAKRSDWTRDPFTLIEENGYFYGRGTYDDKAQAAIFTDTLVRMAKAGAKPKRTIKLALTCGEETSGAFNGADWLARNKRDLIDAEFALNEGGGGLSDGKGKLIAQSIQVGEKAYQDFTLTTTNPGGHSSQPVRDNAIYAMADAVAKVRDYEFPLEFNDSTRTFFARSGAFRSDAMGKAMAALAANPADTAAEAVVNTDKMFHSMLRTTCVATLIDGGHAQNALPQKVTANINCRMFPGRTPDETQALLAAAIANPAVAIEQKVRGKPIAKVPPMTPAITGTMEKLAAKHFPGVPVLPKMLTGATDGVYLAAVGIPTYGTPGLWVDPDGNGTHGLNERIAVKSLMDGRDYLYDLVTTLAAR</sequence>